<evidence type="ECO:0000313" key="2">
    <source>
        <dbReference type="EMBL" id="OBI53460.1"/>
    </source>
</evidence>
<comment type="caution">
    <text evidence="2">The sequence shown here is derived from an EMBL/GenBank/DDBJ whole genome shotgun (WGS) entry which is preliminary data.</text>
</comment>
<accession>A0A1A2ZT29</accession>
<organism evidence="2 3">
    <name type="scientific">Mycobacterium kyorinense</name>
    <dbReference type="NCBI Taxonomy" id="487514"/>
    <lineage>
        <taxon>Bacteria</taxon>
        <taxon>Bacillati</taxon>
        <taxon>Actinomycetota</taxon>
        <taxon>Actinomycetes</taxon>
        <taxon>Mycobacteriales</taxon>
        <taxon>Mycobacteriaceae</taxon>
        <taxon>Mycobacterium</taxon>
    </lineage>
</organism>
<dbReference type="AlphaFoldDB" id="A0A1A2ZT29"/>
<dbReference type="Proteomes" id="UP000093592">
    <property type="component" value="Unassembled WGS sequence"/>
</dbReference>
<dbReference type="EMBL" id="LZKJ01000008">
    <property type="protein sequence ID" value="OBI53460.1"/>
    <property type="molecule type" value="Genomic_DNA"/>
</dbReference>
<feature type="region of interest" description="Disordered" evidence="1">
    <location>
        <begin position="135"/>
        <end position="161"/>
    </location>
</feature>
<gene>
    <name evidence="2" type="ORF">A5707_11345</name>
</gene>
<reference evidence="3" key="1">
    <citation type="submission" date="2016-06" db="EMBL/GenBank/DDBJ databases">
        <authorList>
            <person name="Sutton G."/>
            <person name="Brinkac L."/>
            <person name="Sanka R."/>
            <person name="Adams M."/>
            <person name="Lau E."/>
            <person name="Sam S."/>
            <person name="Sreng N."/>
            <person name="Him V."/>
            <person name="Kerleguer A."/>
            <person name="Cheng S."/>
        </authorList>
    </citation>
    <scope>NUCLEOTIDE SEQUENCE [LARGE SCALE GENOMIC DNA]</scope>
    <source>
        <strain evidence="3">E861</strain>
    </source>
</reference>
<sequence length="161" mass="18431">MLIDHDYAVTLRLYGTGRKITSPRRDILALEYFGLPPRYHCIICDKALQYGVVHLNGNARDFSRDNLKYLPSLGAREHELAHTRWAMVHNEVPPYGRTKRKRSLRDPFLLGLDLEWGPGLRRHIGDSDDWGSTIEDIPPLGINDRSHGSPFELRSDGNDDN</sequence>
<proteinExistence type="predicted"/>
<protein>
    <submittedName>
        <fullName evidence="2">Uncharacterized protein</fullName>
    </submittedName>
</protein>
<evidence type="ECO:0000256" key="1">
    <source>
        <dbReference type="SAM" id="MobiDB-lite"/>
    </source>
</evidence>
<dbReference type="OrthoDB" id="415642at85007"/>
<dbReference type="RefSeq" id="WP_065012577.1">
    <property type="nucleotide sequence ID" value="NZ_LZKJ01000008.1"/>
</dbReference>
<name>A0A1A2ZT29_9MYCO</name>
<evidence type="ECO:0000313" key="3">
    <source>
        <dbReference type="Proteomes" id="UP000093592"/>
    </source>
</evidence>